<organism evidence="1 2">
    <name type="scientific">Diversispora epigaea</name>
    <dbReference type="NCBI Taxonomy" id="1348612"/>
    <lineage>
        <taxon>Eukaryota</taxon>
        <taxon>Fungi</taxon>
        <taxon>Fungi incertae sedis</taxon>
        <taxon>Mucoromycota</taxon>
        <taxon>Glomeromycotina</taxon>
        <taxon>Glomeromycetes</taxon>
        <taxon>Diversisporales</taxon>
        <taxon>Diversisporaceae</taxon>
        <taxon>Diversispora</taxon>
    </lineage>
</organism>
<reference evidence="1 2" key="1">
    <citation type="submission" date="2018-08" db="EMBL/GenBank/DDBJ databases">
        <title>Genome and evolution of the arbuscular mycorrhizal fungus Diversispora epigaea (formerly Glomus versiforme) and its bacterial endosymbionts.</title>
        <authorList>
            <person name="Sun X."/>
            <person name="Fei Z."/>
            <person name="Harrison M."/>
        </authorList>
    </citation>
    <scope>NUCLEOTIDE SEQUENCE [LARGE SCALE GENOMIC DNA]</scope>
    <source>
        <strain evidence="1 2">IT104</strain>
    </source>
</reference>
<evidence type="ECO:0000313" key="1">
    <source>
        <dbReference type="EMBL" id="RHZ80206.1"/>
    </source>
</evidence>
<proteinExistence type="predicted"/>
<accession>A0A397J2G3</accession>
<gene>
    <name evidence="1" type="ORF">Glove_139g336</name>
</gene>
<dbReference type="Proteomes" id="UP000266861">
    <property type="component" value="Unassembled WGS sequence"/>
</dbReference>
<name>A0A397J2G3_9GLOM</name>
<sequence>MSSELLIYPCRALVDSASKMTKDEEEKEKEIRKQYNNNIIHKWITAEATIYEKFKESQRKVNYQSIHRWIFRRSQYGNRMRMDRVHMERFSKSYDSTGEAHTGNFFNEIADSLAKIPLTQTDQKIIKIKHRNIKNRAYVPTWNNIPIETPIKSVGRSNKKKLCNETLNKELPVMTRRFQHQPHMYKDPKCVLCGRYEENNLHVFECKRNNTDSENKPMIKSYLTDKTYEKTKDITAVLIYLN</sequence>
<keyword evidence="2" id="KW-1185">Reference proteome</keyword>
<dbReference type="AlphaFoldDB" id="A0A397J2G3"/>
<protein>
    <submittedName>
        <fullName evidence="1">Uncharacterized protein</fullName>
    </submittedName>
</protein>
<comment type="caution">
    <text evidence="1">The sequence shown here is derived from an EMBL/GenBank/DDBJ whole genome shotgun (WGS) entry which is preliminary data.</text>
</comment>
<dbReference type="EMBL" id="PQFF01000130">
    <property type="protein sequence ID" value="RHZ80206.1"/>
    <property type="molecule type" value="Genomic_DNA"/>
</dbReference>
<evidence type="ECO:0000313" key="2">
    <source>
        <dbReference type="Proteomes" id="UP000266861"/>
    </source>
</evidence>